<gene>
    <name evidence="4" type="ORF">ACOF00016_LOCUS18354</name>
</gene>
<evidence type="ECO:0000313" key="4">
    <source>
        <dbReference type="EMBL" id="CAE0421717.1"/>
    </source>
</evidence>
<dbReference type="GO" id="GO:0005524">
    <property type="term" value="F:ATP binding"/>
    <property type="evidence" value="ECO:0007669"/>
    <property type="project" value="InterPro"/>
</dbReference>
<sequence length="423" mass="46308">MTTESKSVYLLTGDIGGTNSRMSLYDVRHSEPKVVKYYRNAEHLPEERLKDADAFSMHIVVPFLKHCWEQQADDGLVLAPLEETEIVACVATAGVVTDNAAKLTNLGGLLIDGNAIQADTKNAYLKHVKRVFVINDFVAQGYGCLTLKASEVRHLNGPNVKPETLTTGPKVCVGAGTGLGECYMTQTNNQGDYTCYPSEGGHVEYAPRDDTEVSLFRYLSNKFKSKHRISVERVVSGIGLANVYEFLAQANPKEVDKAVHEEFTKAGDEQGKVVSMNAKPGTLCQQAMSIMMSAYGCEVGSAAIKWIPIGGLFVTGGLTPKNIQYIDGKDTEFMKSYLNKGRVATVLDRIPLYAVMVEDLGVRGAHKAAMMEYERLYNTPHVHAKKSLVGQELQDYLWTALAVTAVVGFLAGNVCSKSFLKMK</sequence>
<dbReference type="GO" id="GO:0005536">
    <property type="term" value="F:D-glucose binding"/>
    <property type="evidence" value="ECO:0007669"/>
    <property type="project" value="InterPro"/>
</dbReference>
<dbReference type="Gene3D" id="3.30.420.40">
    <property type="match status" value="1"/>
</dbReference>
<dbReference type="PANTHER" id="PTHR47363">
    <property type="entry name" value="GLUCOKINASE"/>
    <property type="match status" value="1"/>
</dbReference>
<keyword evidence="2" id="KW-0418">Kinase</keyword>
<keyword evidence="1" id="KW-0808">Transferase</keyword>
<evidence type="ECO:0008006" key="5">
    <source>
        <dbReference type="Google" id="ProtNLM"/>
    </source>
</evidence>
<keyword evidence="3" id="KW-0812">Transmembrane</keyword>
<accession>A0A7S3PE75</accession>
<proteinExistence type="predicted"/>
<keyword evidence="3" id="KW-0472">Membrane</keyword>
<dbReference type="InterPro" id="IPR043129">
    <property type="entry name" value="ATPase_NBD"/>
</dbReference>
<reference evidence="4" key="1">
    <citation type="submission" date="2021-01" db="EMBL/GenBank/DDBJ databases">
        <authorList>
            <person name="Corre E."/>
            <person name="Pelletier E."/>
            <person name="Niang G."/>
            <person name="Scheremetjew M."/>
            <person name="Finn R."/>
            <person name="Kale V."/>
            <person name="Holt S."/>
            <person name="Cochrane G."/>
            <person name="Meng A."/>
            <person name="Brown T."/>
            <person name="Cohen L."/>
        </authorList>
    </citation>
    <scope>NUCLEOTIDE SEQUENCE</scope>
    <source>
        <strain evidence="4">CCMP127</strain>
    </source>
</reference>
<dbReference type="Pfam" id="PF02685">
    <property type="entry name" value="Glucokinase"/>
    <property type="match status" value="1"/>
</dbReference>
<dbReference type="AlphaFoldDB" id="A0A7S3PE75"/>
<dbReference type="SUPFAM" id="SSF53067">
    <property type="entry name" value="Actin-like ATPase domain"/>
    <property type="match status" value="1"/>
</dbReference>
<dbReference type="GO" id="GO:0004340">
    <property type="term" value="F:glucokinase activity"/>
    <property type="evidence" value="ECO:0007669"/>
    <property type="project" value="InterPro"/>
</dbReference>
<name>A0A7S3PE75_9STRA</name>
<dbReference type="EMBL" id="HBIM01024735">
    <property type="protein sequence ID" value="CAE0421717.1"/>
    <property type="molecule type" value="Transcribed_RNA"/>
</dbReference>
<evidence type="ECO:0000256" key="3">
    <source>
        <dbReference type="SAM" id="Phobius"/>
    </source>
</evidence>
<dbReference type="CDD" id="cd24008">
    <property type="entry name" value="ASKHA_NBD_GLK"/>
    <property type="match status" value="1"/>
</dbReference>
<evidence type="ECO:0000256" key="2">
    <source>
        <dbReference type="ARBA" id="ARBA00022777"/>
    </source>
</evidence>
<protein>
    <recommendedName>
        <fullName evidence="5">Glucokinase</fullName>
    </recommendedName>
</protein>
<dbReference type="GO" id="GO:0006096">
    <property type="term" value="P:glycolytic process"/>
    <property type="evidence" value="ECO:0007669"/>
    <property type="project" value="InterPro"/>
</dbReference>
<evidence type="ECO:0000256" key="1">
    <source>
        <dbReference type="ARBA" id="ARBA00022679"/>
    </source>
</evidence>
<organism evidence="4">
    <name type="scientific">Amphora coffeiformis</name>
    <dbReference type="NCBI Taxonomy" id="265554"/>
    <lineage>
        <taxon>Eukaryota</taxon>
        <taxon>Sar</taxon>
        <taxon>Stramenopiles</taxon>
        <taxon>Ochrophyta</taxon>
        <taxon>Bacillariophyta</taxon>
        <taxon>Bacillariophyceae</taxon>
        <taxon>Bacillariophycidae</taxon>
        <taxon>Thalassiophysales</taxon>
        <taxon>Catenulaceae</taxon>
        <taxon>Amphora</taxon>
    </lineage>
</organism>
<dbReference type="PANTHER" id="PTHR47363:SF1">
    <property type="entry name" value="GLUCOKINASE"/>
    <property type="match status" value="1"/>
</dbReference>
<dbReference type="InterPro" id="IPR003836">
    <property type="entry name" value="Glucokinase"/>
</dbReference>
<feature type="transmembrane region" description="Helical" evidence="3">
    <location>
        <begin position="396"/>
        <end position="415"/>
    </location>
</feature>
<keyword evidence="3" id="KW-1133">Transmembrane helix</keyword>
<dbReference type="Gene3D" id="3.40.367.20">
    <property type="match status" value="1"/>
</dbReference>